<evidence type="ECO:0000313" key="3">
    <source>
        <dbReference type="Proteomes" id="UP000274035"/>
    </source>
</evidence>
<dbReference type="Proteomes" id="UP000274035">
    <property type="component" value="Segment"/>
</dbReference>
<organism evidence="2 3">
    <name type="scientific">Lactobacillus phage ViSo-2018a</name>
    <dbReference type="NCBI Taxonomy" id="2267607"/>
    <lineage>
        <taxon>Viruses</taxon>
        <taxon>Duplodnaviria</taxon>
        <taxon>Heunggongvirae</taxon>
        <taxon>Uroviricota</taxon>
        <taxon>Caudoviricetes</taxon>
        <taxon>Tybeckvirinae</taxon>
        <taxon>Lidleunavirus</taxon>
        <taxon>Lidleunavirus ViSo2018a</taxon>
    </lineage>
</organism>
<evidence type="ECO:0000259" key="1">
    <source>
        <dbReference type="Pfam" id="PF07463"/>
    </source>
</evidence>
<name>A0A3G6JL25_9CAUD</name>
<evidence type="ECO:0000313" key="2">
    <source>
        <dbReference type="EMBL" id="AZA17340.1"/>
    </source>
</evidence>
<dbReference type="EMBL" id="CP031026">
    <property type="protein sequence ID" value="AZA17340.1"/>
    <property type="molecule type" value="Genomic_DNA"/>
</dbReference>
<gene>
    <name evidence="2" type="ORF">DQL93_0805</name>
</gene>
<accession>A0A3G6JL25</accession>
<protein>
    <recommendedName>
        <fullName evidence="1">NUMOD4 domain-containing protein</fullName>
    </recommendedName>
</protein>
<feature type="domain" description="NUMOD4" evidence="1">
    <location>
        <begin position="10"/>
        <end position="60"/>
    </location>
</feature>
<dbReference type="GO" id="GO:0016788">
    <property type="term" value="F:hydrolase activity, acting on ester bonds"/>
    <property type="evidence" value="ECO:0007669"/>
    <property type="project" value="InterPro"/>
</dbReference>
<dbReference type="Pfam" id="PF07463">
    <property type="entry name" value="NUMOD4"/>
    <property type="match status" value="1"/>
</dbReference>
<dbReference type="InterPro" id="IPR010902">
    <property type="entry name" value="NUMOD4"/>
</dbReference>
<reference evidence="2 3" key="1">
    <citation type="submission" date="2018-09" db="EMBL/GenBank/DDBJ databases">
        <authorList>
            <person name="Somerville V."/>
        </authorList>
    </citation>
    <scope>NUCLEOTIDE SEQUENCE [LARGE SCALE GENOMIC DNA]</scope>
</reference>
<sequence length="63" mass="7417">MKNIEKQAVVWKTCPEYPFIEVNQFGEIRTKDRIVRGKGGYKYHIKGRVLKQYDNRRGAVICS</sequence>
<keyword evidence="3" id="KW-1185">Reference proteome</keyword>
<proteinExistence type="predicted"/>